<gene>
    <name evidence="1" type="ORF">Amon02_000041100</name>
</gene>
<dbReference type="Proteomes" id="UP001165064">
    <property type="component" value="Unassembled WGS sequence"/>
</dbReference>
<accession>A0ACB5SS27</accession>
<evidence type="ECO:0000313" key="2">
    <source>
        <dbReference type="Proteomes" id="UP001165064"/>
    </source>
</evidence>
<dbReference type="EMBL" id="BSXS01000128">
    <property type="protein sequence ID" value="GME70992.1"/>
    <property type="molecule type" value="Genomic_DNA"/>
</dbReference>
<organism evidence="1 2">
    <name type="scientific">Ambrosiozyma monospora</name>
    <name type="common">Yeast</name>
    <name type="synonym">Endomycopsis monosporus</name>
    <dbReference type="NCBI Taxonomy" id="43982"/>
    <lineage>
        <taxon>Eukaryota</taxon>
        <taxon>Fungi</taxon>
        <taxon>Dikarya</taxon>
        <taxon>Ascomycota</taxon>
        <taxon>Saccharomycotina</taxon>
        <taxon>Pichiomycetes</taxon>
        <taxon>Pichiales</taxon>
        <taxon>Pichiaceae</taxon>
        <taxon>Ambrosiozyma</taxon>
    </lineage>
</organism>
<evidence type="ECO:0000313" key="1">
    <source>
        <dbReference type="EMBL" id="GME70992.1"/>
    </source>
</evidence>
<reference evidence="1" key="1">
    <citation type="submission" date="2023-04" db="EMBL/GenBank/DDBJ databases">
        <title>Ambrosiozyma monospora NBRC 10751.</title>
        <authorList>
            <person name="Ichikawa N."/>
            <person name="Sato H."/>
            <person name="Tonouchi N."/>
        </authorList>
    </citation>
    <scope>NUCLEOTIDE SEQUENCE</scope>
    <source>
        <strain evidence="1">NBRC 10751</strain>
    </source>
</reference>
<comment type="caution">
    <text evidence="1">The sequence shown here is derived from an EMBL/GenBank/DDBJ whole genome shotgun (WGS) entry which is preliminary data.</text>
</comment>
<sequence length="384" mass="44904">MNSFYSVPSYLLPQTATPSWYEFYKLIDPTYIKGFPKYQLKLWLFDYAYYEMGRPKRCACFTFKPDHFSDSMRCFMKIVSGLPSELQWDIMVESVVCCDYIDLNGHLLCFQDTLCLGNSGKHALYLSEVSYQHPALVLKLPTKKEVVLSKRIYLYLPLFARLHVDHYILSWGISFLGCETQMIISGEHALSVFCGFIRNHDAKALQSLCEALLRHENNMFKAELLLKVEDTTKIDWGVISSLSELPNVSSITAQVKRIHEASYNNLNFLKVSSYYSYKFHLKVKEMIMPQDWDRSFIVNHIHIKTLIMDQNTNMLQYFRHVSTVRCDIPLPRLEPMNLFGIDSFILNMKKFDFYDFRALTNLKKIEMPITFDRKTLDILPPILS</sequence>
<name>A0ACB5SS27_AMBMO</name>
<protein>
    <submittedName>
        <fullName evidence="1">Unnamed protein product</fullName>
    </submittedName>
</protein>
<keyword evidence="2" id="KW-1185">Reference proteome</keyword>
<proteinExistence type="predicted"/>